<dbReference type="GO" id="GO:0016020">
    <property type="term" value="C:membrane"/>
    <property type="evidence" value="ECO:0007669"/>
    <property type="project" value="UniProtKB-SubCell"/>
</dbReference>
<evidence type="ECO:0000256" key="2">
    <source>
        <dbReference type="ARBA" id="ARBA00006574"/>
    </source>
</evidence>
<reference evidence="8" key="1">
    <citation type="submission" date="2023-07" db="EMBL/GenBank/DDBJ databases">
        <title>A chromosome-level genome assembly of Lolium multiflorum.</title>
        <authorList>
            <person name="Chen Y."/>
            <person name="Copetti D."/>
            <person name="Kolliker R."/>
            <person name="Studer B."/>
        </authorList>
    </citation>
    <scope>NUCLEOTIDE SEQUENCE</scope>
    <source>
        <strain evidence="8">02402/16</strain>
        <tissue evidence="8">Leaf</tissue>
    </source>
</reference>
<keyword evidence="5" id="KW-1133">Transmembrane helix</keyword>
<dbReference type="EMBL" id="JAUUTY010000007">
    <property type="protein sequence ID" value="KAK1610690.1"/>
    <property type="molecule type" value="Genomic_DNA"/>
</dbReference>
<evidence type="ECO:0000313" key="9">
    <source>
        <dbReference type="EMBL" id="KAK1610694.1"/>
    </source>
</evidence>
<evidence type="ECO:0000313" key="10">
    <source>
        <dbReference type="Proteomes" id="UP001231189"/>
    </source>
</evidence>
<evidence type="ECO:0000256" key="4">
    <source>
        <dbReference type="ARBA" id="ARBA00022821"/>
    </source>
</evidence>
<evidence type="ECO:0000256" key="3">
    <source>
        <dbReference type="ARBA" id="ARBA00022692"/>
    </source>
</evidence>
<dbReference type="EMBL" id="JAUUTY010000007">
    <property type="protein sequence ID" value="KAK1610694.1"/>
    <property type="molecule type" value="Genomic_DNA"/>
</dbReference>
<evidence type="ECO:0000313" key="8">
    <source>
        <dbReference type="EMBL" id="KAK1610690.1"/>
    </source>
</evidence>
<dbReference type="AlphaFoldDB" id="A0AAD8QYJ6"/>
<dbReference type="GO" id="GO:0006952">
    <property type="term" value="P:defense response"/>
    <property type="evidence" value="ECO:0007669"/>
    <property type="project" value="UniProtKB-KW"/>
</dbReference>
<comment type="caution">
    <text evidence="8">The sequence shown here is derived from an EMBL/GenBank/DDBJ whole genome shotgun (WGS) entry which is preliminary data.</text>
</comment>
<dbReference type="Proteomes" id="UP001231189">
    <property type="component" value="Unassembled WGS sequence"/>
</dbReference>
<accession>A0AAD8QYJ6</accession>
<dbReference type="PANTHER" id="PTHR31942:SF83">
    <property type="entry name" value="MLO-LIKE PROTEIN"/>
    <property type="match status" value="1"/>
</dbReference>
<dbReference type="Pfam" id="PF03094">
    <property type="entry name" value="Mlo"/>
    <property type="match status" value="1"/>
</dbReference>
<sequence length="132" mass="15060">MRSRRKPLYETLLKVKEELMLLGFISLLLNVLQGPMGRWCVNPDIMRHLLPCKPPPRASRDTEHLGDAVFAGAMGGARRLLAGGDDSEDYCMEKLWSINSKRRDQEGLCWMINELRELYSASRASNGNRQQI</sequence>
<keyword evidence="3" id="KW-0812">Transmembrane</keyword>
<evidence type="ECO:0000256" key="7">
    <source>
        <dbReference type="ARBA" id="ARBA00023265"/>
    </source>
</evidence>
<keyword evidence="6" id="KW-0472">Membrane</keyword>
<keyword evidence="4" id="KW-0611">Plant defense</keyword>
<dbReference type="InterPro" id="IPR004326">
    <property type="entry name" value="Mlo"/>
</dbReference>
<proteinExistence type="inferred from homology"/>
<organism evidence="8 10">
    <name type="scientific">Lolium multiflorum</name>
    <name type="common">Italian ryegrass</name>
    <name type="synonym">Lolium perenne subsp. multiflorum</name>
    <dbReference type="NCBI Taxonomy" id="4521"/>
    <lineage>
        <taxon>Eukaryota</taxon>
        <taxon>Viridiplantae</taxon>
        <taxon>Streptophyta</taxon>
        <taxon>Embryophyta</taxon>
        <taxon>Tracheophyta</taxon>
        <taxon>Spermatophyta</taxon>
        <taxon>Magnoliopsida</taxon>
        <taxon>Liliopsida</taxon>
        <taxon>Poales</taxon>
        <taxon>Poaceae</taxon>
        <taxon>BOP clade</taxon>
        <taxon>Pooideae</taxon>
        <taxon>Poodae</taxon>
        <taxon>Poeae</taxon>
        <taxon>Poeae Chloroplast Group 2 (Poeae type)</taxon>
        <taxon>Loliodinae</taxon>
        <taxon>Loliinae</taxon>
        <taxon>Lolium</taxon>
    </lineage>
</organism>
<evidence type="ECO:0000256" key="5">
    <source>
        <dbReference type="ARBA" id="ARBA00022989"/>
    </source>
</evidence>
<keyword evidence="7" id="KW-0568">Pathogenesis-related protein</keyword>
<comment type="subcellular location">
    <subcellularLocation>
        <location evidence="1">Membrane</location>
        <topology evidence="1">Multi-pass membrane protein</topology>
    </subcellularLocation>
</comment>
<name>A0AAD8QYJ6_LOLMU</name>
<dbReference type="PANTHER" id="PTHR31942">
    <property type="entry name" value="MLO-LIKE PROTEIN 1"/>
    <property type="match status" value="1"/>
</dbReference>
<gene>
    <name evidence="8" type="ORF">QYE76_034363</name>
    <name evidence="9" type="ORF">QYE76_034367</name>
</gene>
<evidence type="ECO:0000256" key="1">
    <source>
        <dbReference type="ARBA" id="ARBA00004141"/>
    </source>
</evidence>
<evidence type="ECO:0000256" key="6">
    <source>
        <dbReference type="ARBA" id="ARBA00023136"/>
    </source>
</evidence>
<keyword evidence="10" id="KW-1185">Reference proteome</keyword>
<protein>
    <submittedName>
        <fullName evidence="8">Uncharacterized protein</fullName>
    </submittedName>
</protein>
<comment type="similarity">
    <text evidence="2">Belongs to the MLO family.</text>
</comment>